<proteinExistence type="predicted"/>
<comment type="caution">
    <text evidence="1">The sequence shown here is derived from an EMBL/GenBank/DDBJ whole genome shotgun (WGS) entry which is preliminary data.</text>
</comment>
<gene>
    <name evidence="1" type="ORF">KIW84_054035</name>
</gene>
<organism evidence="1 2">
    <name type="scientific">Pisum sativum</name>
    <name type="common">Garden pea</name>
    <name type="synonym">Lathyrus oleraceus</name>
    <dbReference type="NCBI Taxonomy" id="3888"/>
    <lineage>
        <taxon>Eukaryota</taxon>
        <taxon>Viridiplantae</taxon>
        <taxon>Streptophyta</taxon>
        <taxon>Embryophyta</taxon>
        <taxon>Tracheophyta</taxon>
        <taxon>Spermatophyta</taxon>
        <taxon>Magnoliopsida</taxon>
        <taxon>eudicotyledons</taxon>
        <taxon>Gunneridae</taxon>
        <taxon>Pentapetalae</taxon>
        <taxon>rosids</taxon>
        <taxon>fabids</taxon>
        <taxon>Fabales</taxon>
        <taxon>Fabaceae</taxon>
        <taxon>Papilionoideae</taxon>
        <taxon>50 kb inversion clade</taxon>
        <taxon>NPAAA clade</taxon>
        <taxon>Hologalegina</taxon>
        <taxon>IRL clade</taxon>
        <taxon>Fabeae</taxon>
        <taxon>Lathyrus</taxon>
    </lineage>
</organism>
<evidence type="ECO:0000313" key="2">
    <source>
        <dbReference type="Proteomes" id="UP001058974"/>
    </source>
</evidence>
<dbReference type="Proteomes" id="UP001058974">
    <property type="component" value="Chromosome 5"/>
</dbReference>
<evidence type="ECO:0000313" key="1">
    <source>
        <dbReference type="EMBL" id="KAI5408032.1"/>
    </source>
</evidence>
<accession>A0A9D4WUJ9</accession>
<dbReference type="AlphaFoldDB" id="A0A9D4WUJ9"/>
<keyword evidence="2" id="KW-1185">Reference proteome</keyword>
<sequence>MAVNNLQFQQRTDSSIQTLQTQIGQLATSMNAMQQAQGSNQLPSQTVVNPKGLNANVSAISLRPEKVTEPAPEKNKKILNVTPEPSSVVIETEPSVVVETEKEKKKEYVPPVPFPHRILKNKRTDDGDKERDILDVFRKVTVNIPLLDVIKQVPKYAKFLKDLCTSKRRLKGNERVNLG</sequence>
<dbReference type="Gramene" id="Psat05G0403500-T1">
    <property type="protein sequence ID" value="KAI5408032.1"/>
    <property type="gene ID" value="KIW84_054035"/>
</dbReference>
<dbReference type="EMBL" id="JAMSHJ010000005">
    <property type="protein sequence ID" value="KAI5408032.1"/>
    <property type="molecule type" value="Genomic_DNA"/>
</dbReference>
<protein>
    <submittedName>
        <fullName evidence="1">Uncharacterized protein</fullName>
    </submittedName>
</protein>
<reference evidence="1 2" key="1">
    <citation type="journal article" date="2022" name="Nat. Genet.">
        <title>Improved pea reference genome and pan-genome highlight genomic features and evolutionary characteristics.</title>
        <authorList>
            <person name="Yang T."/>
            <person name="Liu R."/>
            <person name="Luo Y."/>
            <person name="Hu S."/>
            <person name="Wang D."/>
            <person name="Wang C."/>
            <person name="Pandey M.K."/>
            <person name="Ge S."/>
            <person name="Xu Q."/>
            <person name="Li N."/>
            <person name="Li G."/>
            <person name="Huang Y."/>
            <person name="Saxena R.K."/>
            <person name="Ji Y."/>
            <person name="Li M."/>
            <person name="Yan X."/>
            <person name="He Y."/>
            <person name="Liu Y."/>
            <person name="Wang X."/>
            <person name="Xiang C."/>
            <person name="Varshney R.K."/>
            <person name="Ding H."/>
            <person name="Gao S."/>
            <person name="Zong X."/>
        </authorList>
    </citation>
    <scope>NUCLEOTIDE SEQUENCE [LARGE SCALE GENOMIC DNA]</scope>
    <source>
        <strain evidence="1 2">cv. Zhongwan 6</strain>
    </source>
</reference>
<name>A0A9D4WUJ9_PEA</name>